<gene>
    <name evidence="4" type="primary">epsF_3</name>
    <name evidence="4" type="ORF">Mal4_31530</name>
</gene>
<evidence type="ECO:0000259" key="3">
    <source>
        <dbReference type="Pfam" id="PF13439"/>
    </source>
</evidence>
<keyword evidence="4" id="KW-0808">Transferase</keyword>
<dbReference type="EMBL" id="CP036275">
    <property type="protein sequence ID" value="QDU38823.1"/>
    <property type="molecule type" value="Genomic_DNA"/>
</dbReference>
<dbReference type="InterPro" id="IPR001296">
    <property type="entry name" value="Glyco_trans_1"/>
</dbReference>
<reference evidence="4 5" key="1">
    <citation type="submission" date="2019-02" db="EMBL/GenBank/DDBJ databases">
        <title>Deep-cultivation of Planctomycetes and their phenomic and genomic characterization uncovers novel biology.</title>
        <authorList>
            <person name="Wiegand S."/>
            <person name="Jogler M."/>
            <person name="Boedeker C."/>
            <person name="Pinto D."/>
            <person name="Vollmers J."/>
            <person name="Rivas-Marin E."/>
            <person name="Kohn T."/>
            <person name="Peeters S.H."/>
            <person name="Heuer A."/>
            <person name="Rast P."/>
            <person name="Oberbeckmann S."/>
            <person name="Bunk B."/>
            <person name="Jeske O."/>
            <person name="Meyerdierks A."/>
            <person name="Storesund J.E."/>
            <person name="Kallscheuer N."/>
            <person name="Luecker S."/>
            <person name="Lage O.M."/>
            <person name="Pohl T."/>
            <person name="Merkel B.J."/>
            <person name="Hornburger P."/>
            <person name="Mueller R.-W."/>
            <person name="Bruemmer F."/>
            <person name="Labrenz M."/>
            <person name="Spormann A.M."/>
            <person name="Op den Camp H."/>
            <person name="Overmann J."/>
            <person name="Amann R."/>
            <person name="Jetten M.S.M."/>
            <person name="Mascher T."/>
            <person name="Medema M.H."/>
            <person name="Devos D.P."/>
            <person name="Kaster A.-K."/>
            <person name="Ovreas L."/>
            <person name="Rohde M."/>
            <person name="Galperin M.Y."/>
            <person name="Jogler C."/>
        </authorList>
    </citation>
    <scope>NUCLEOTIDE SEQUENCE [LARGE SCALE GENOMIC DNA]</scope>
    <source>
        <strain evidence="4 5">Mal4</strain>
    </source>
</reference>
<dbReference type="Pfam" id="PF13439">
    <property type="entry name" value="Glyco_transf_4"/>
    <property type="match status" value="1"/>
</dbReference>
<dbReference type="InterPro" id="IPR050194">
    <property type="entry name" value="Glycosyltransferase_grp1"/>
</dbReference>
<accession>A0A517Z8N0</accession>
<protein>
    <submittedName>
        <fullName evidence="4">Glycosyltransferase EpsF</fullName>
        <ecNumber evidence="4">2.4.-.-</ecNumber>
    </submittedName>
</protein>
<organism evidence="4 5">
    <name type="scientific">Maioricimonas rarisocia</name>
    <dbReference type="NCBI Taxonomy" id="2528026"/>
    <lineage>
        <taxon>Bacteria</taxon>
        <taxon>Pseudomonadati</taxon>
        <taxon>Planctomycetota</taxon>
        <taxon>Planctomycetia</taxon>
        <taxon>Planctomycetales</taxon>
        <taxon>Planctomycetaceae</taxon>
        <taxon>Maioricimonas</taxon>
    </lineage>
</organism>
<dbReference type="PANTHER" id="PTHR45947:SF3">
    <property type="entry name" value="SULFOQUINOVOSYL TRANSFERASE SQD2"/>
    <property type="match status" value="1"/>
</dbReference>
<feature type="domain" description="Glycosyltransferase subfamily 4-like N-terminal" evidence="3">
    <location>
        <begin position="18"/>
        <end position="178"/>
    </location>
</feature>
<evidence type="ECO:0000256" key="1">
    <source>
        <dbReference type="SAM" id="MobiDB-lite"/>
    </source>
</evidence>
<evidence type="ECO:0000259" key="2">
    <source>
        <dbReference type="Pfam" id="PF00534"/>
    </source>
</evidence>
<dbReference type="Pfam" id="PF00534">
    <property type="entry name" value="Glycos_transf_1"/>
    <property type="match status" value="1"/>
</dbReference>
<feature type="domain" description="Glycosyl transferase family 1" evidence="2">
    <location>
        <begin position="194"/>
        <end position="344"/>
    </location>
</feature>
<dbReference type="PANTHER" id="PTHR45947">
    <property type="entry name" value="SULFOQUINOVOSYL TRANSFERASE SQD2"/>
    <property type="match status" value="1"/>
</dbReference>
<dbReference type="Proteomes" id="UP000320496">
    <property type="component" value="Chromosome"/>
</dbReference>
<proteinExistence type="predicted"/>
<keyword evidence="4" id="KW-0328">Glycosyltransferase</keyword>
<dbReference type="AlphaFoldDB" id="A0A517Z8N0"/>
<keyword evidence="5" id="KW-1185">Reference proteome</keyword>
<dbReference type="GO" id="GO:0016757">
    <property type="term" value="F:glycosyltransferase activity"/>
    <property type="evidence" value="ECO:0007669"/>
    <property type="project" value="UniProtKB-KW"/>
</dbReference>
<dbReference type="EC" id="2.4.-.-" evidence="4"/>
<dbReference type="KEGG" id="mri:Mal4_31530"/>
<evidence type="ECO:0000313" key="4">
    <source>
        <dbReference type="EMBL" id="QDU38823.1"/>
    </source>
</evidence>
<feature type="region of interest" description="Disordered" evidence="1">
    <location>
        <begin position="386"/>
        <end position="427"/>
    </location>
</feature>
<dbReference type="InterPro" id="IPR028098">
    <property type="entry name" value="Glyco_trans_4-like_N"/>
</dbReference>
<dbReference type="SUPFAM" id="SSF53756">
    <property type="entry name" value="UDP-Glycosyltransferase/glycogen phosphorylase"/>
    <property type="match status" value="1"/>
</dbReference>
<evidence type="ECO:0000313" key="5">
    <source>
        <dbReference type="Proteomes" id="UP000320496"/>
    </source>
</evidence>
<name>A0A517Z8N0_9PLAN</name>
<sequence>MPAPVRALQIVYSMNRAGVETWLMDVLRHSDRAGLRMDFMTDTTEPGDFDDEIRRLGGRVIPCTRAARPLQHAREFRRILRDGGGYDIVHSHVAHSGFELAIAATCGVPVRIAHSHNDIQQFFPPDRLRRLFLKVTNPWVRRFATHGLAASAAAAAAMFGNNWKSDRRWQVLFCGRDLSAFAPPAEPRRLDFCRQFGLPDDARVVGHVGRLAEQKNHALLLDIAEQVLSRRQDVHFVLVGDGPLRDRVLGEIERRGMAGRVHWIGVRDNVADLMLHLFDLFLFPSLFEGLGLVLVEAQAAGLPCIISSVIPQEVDVVEELMTRLSLEEPAERWADCVLSQLDGEPPVPREDAYRQMQNSPFTVEQSCRQLLELYHDALRDVAESAGHSVAAGGAMSSPSLSRSGEATGDGHPAEPNSGGRFRSAADE</sequence>
<dbReference type="Gene3D" id="3.40.50.2000">
    <property type="entry name" value="Glycogen Phosphorylase B"/>
    <property type="match status" value="2"/>
</dbReference>